<feature type="coiled-coil region" evidence="1">
    <location>
        <begin position="513"/>
        <end position="547"/>
    </location>
</feature>
<comment type="caution">
    <text evidence="4">The sequence shown here is derived from an EMBL/GenBank/DDBJ whole genome shotgun (WGS) entry which is preliminary data.</text>
</comment>
<gene>
    <name evidence="4" type="ORF">ENSA5_53470</name>
</gene>
<dbReference type="OrthoDB" id="5482456at2"/>
<dbReference type="AlphaFoldDB" id="A0A2S9XFX2"/>
<reference evidence="4 5" key="1">
    <citation type="submission" date="2018-03" db="EMBL/GenBank/DDBJ databases">
        <title>Draft Genome Sequences of the Obligatory Marine Myxobacteria Enhygromyxa salina SWB005.</title>
        <authorList>
            <person name="Poehlein A."/>
            <person name="Moghaddam J.A."/>
            <person name="Harms H."/>
            <person name="Alanjari M."/>
            <person name="Koenig G.M."/>
            <person name="Daniel R."/>
            <person name="Schaeberle T.F."/>
        </authorList>
    </citation>
    <scope>NUCLEOTIDE SEQUENCE [LARGE SCALE GENOMIC DNA]</scope>
    <source>
        <strain evidence="4 5">SWB005</strain>
    </source>
</reference>
<organism evidence="4 5">
    <name type="scientific">Enhygromyxa salina</name>
    <dbReference type="NCBI Taxonomy" id="215803"/>
    <lineage>
        <taxon>Bacteria</taxon>
        <taxon>Pseudomonadati</taxon>
        <taxon>Myxococcota</taxon>
        <taxon>Polyangia</taxon>
        <taxon>Nannocystales</taxon>
        <taxon>Nannocystaceae</taxon>
        <taxon>Enhygromyxa</taxon>
    </lineage>
</organism>
<dbReference type="SUPFAM" id="SSF48452">
    <property type="entry name" value="TPR-like"/>
    <property type="match status" value="1"/>
</dbReference>
<dbReference type="Gene3D" id="1.25.40.10">
    <property type="entry name" value="Tetratricopeptide repeat domain"/>
    <property type="match status" value="2"/>
</dbReference>
<sequence>MKKLSLLKSLPLLVGLAFGAASVAAYASPPPPPPSDGAPPPPPGDGGGPPLPPGEGGPPLPPGQGGPPVAPGAAGQPSAEQNQAEEAYKAENYEAAALVFYKIAYEGAGGDATRGQFWLGKSLFQLGFFAGSLAVFDEIVQVGPSHPYHQLTLPWLASLSRKLPEGAGVLEKVGTYRPQDLENEAFDSVRDELYFLLGRYHYGNGDLGQAIALLSQVPRESDYFIPAQYFLGVAETREFHGPEAVEAFKNVLRKNAELRQMQGKKKNRETRKLARMSDKKKRRLGISTAELDFADQNQRFEELANIALGYIFYQVGKFDTSLKYFNKISIQSPYWLDAVFAASWSEFRLVEVEPDNANRHYQKTLGYIHTLNAPFFFDYLYPEGLILKAVTYYFNCRYASAKASIDEFNSRYVQTKQDLSALLNQAPEDYQLFELSVKIREGTSDLEPFVEMVARKSLQDKTLEKYYDYVNRLVYEQETRFKEMSGEFQGGGLGELLLENLDLSLSIAKERTGAQARQRISAQIAEIKNLEKEAIKVEYEIVEKLKKLGDESAGDEEKIKPGPEEERYNYNGEYWQDELGYYYYRVTSVCAGG</sequence>
<keyword evidence="1" id="KW-0175">Coiled coil</keyword>
<evidence type="ECO:0000313" key="4">
    <source>
        <dbReference type="EMBL" id="PRP91766.1"/>
    </source>
</evidence>
<dbReference type="InterPro" id="IPR011990">
    <property type="entry name" value="TPR-like_helical_dom_sf"/>
</dbReference>
<keyword evidence="5" id="KW-1185">Reference proteome</keyword>
<feature type="compositionally biased region" description="Pro residues" evidence="2">
    <location>
        <begin position="28"/>
        <end position="70"/>
    </location>
</feature>
<dbReference type="Pfam" id="PF13432">
    <property type="entry name" value="TPR_16"/>
    <property type="match status" value="1"/>
</dbReference>
<feature type="chain" id="PRO_5015592627" evidence="3">
    <location>
        <begin position="28"/>
        <end position="593"/>
    </location>
</feature>
<dbReference type="Proteomes" id="UP000237968">
    <property type="component" value="Unassembled WGS sequence"/>
</dbReference>
<accession>A0A2S9XFX2</accession>
<evidence type="ECO:0000256" key="3">
    <source>
        <dbReference type="SAM" id="SignalP"/>
    </source>
</evidence>
<evidence type="ECO:0000313" key="5">
    <source>
        <dbReference type="Proteomes" id="UP000237968"/>
    </source>
</evidence>
<feature type="signal peptide" evidence="3">
    <location>
        <begin position="1"/>
        <end position="27"/>
    </location>
</feature>
<evidence type="ECO:0000256" key="2">
    <source>
        <dbReference type="SAM" id="MobiDB-lite"/>
    </source>
</evidence>
<protein>
    <submittedName>
        <fullName evidence="4">Tetratricopeptide repeat protein</fullName>
    </submittedName>
</protein>
<feature type="region of interest" description="Disordered" evidence="2">
    <location>
        <begin position="24"/>
        <end position="86"/>
    </location>
</feature>
<keyword evidence="3" id="KW-0732">Signal</keyword>
<dbReference type="EMBL" id="PVNK01000232">
    <property type="protein sequence ID" value="PRP91766.1"/>
    <property type="molecule type" value="Genomic_DNA"/>
</dbReference>
<proteinExistence type="predicted"/>
<feature type="compositionally biased region" description="Low complexity" evidence="2">
    <location>
        <begin position="71"/>
        <end position="85"/>
    </location>
</feature>
<evidence type="ECO:0000256" key="1">
    <source>
        <dbReference type="SAM" id="Coils"/>
    </source>
</evidence>
<name>A0A2S9XFX2_9BACT</name>